<dbReference type="RefSeq" id="WP_144887083.1">
    <property type="nucleotide sequence ID" value="NZ_VLLE01000005.1"/>
</dbReference>
<protein>
    <submittedName>
        <fullName evidence="2">DinB family protein</fullName>
    </submittedName>
</protein>
<dbReference type="OrthoDB" id="679284at2"/>
<proteinExistence type="predicted"/>
<keyword evidence="3" id="KW-1185">Reference proteome</keyword>
<reference evidence="2 3" key="1">
    <citation type="journal article" date="2015" name="Stand. Genomic Sci.">
        <title>Genomic Encyclopedia of Bacterial and Archaeal Type Strains, Phase III: the genomes of soil and plant-associated and newly described type strains.</title>
        <authorList>
            <person name="Whitman W.B."/>
            <person name="Woyke T."/>
            <person name="Klenk H.P."/>
            <person name="Zhou Y."/>
            <person name="Lilburn T.G."/>
            <person name="Beck B.J."/>
            <person name="De Vos P."/>
            <person name="Vandamme P."/>
            <person name="Eisen J.A."/>
            <person name="Garrity G."/>
            <person name="Hugenholtz P."/>
            <person name="Kyrpides N.C."/>
        </authorList>
    </citation>
    <scope>NUCLEOTIDE SEQUENCE [LARGE SCALE GENOMIC DNA]</scope>
    <source>
        <strain evidence="2 3">CGMCC 1.7271</strain>
    </source>
</reference>
<dbReference type="InterPro" id="IPR024775">
    <property type="entry name" value="DinB-like"/>
</dbReference>
<organism evidence="2 3">
    <name type="scientific">Lacibacter cauensis</name>
    <dbReference type="NCBI Taxonomy" id="510947"/>
    <lineage>
        <taxon>Bacteria</taxon>
        <taxon>Pseudomonadati</taxon>
        <taxon>Bacteroidota</taxon>
        <taxon>Chitinophagia</taxon>
        <taxon>Chitinophagales</taxon>
        <taxon>Chitinophagaceae</taxon>
        <taxon>Lacibacter</taxon>
    </lineage>
</organism>
<gene>
    <name evidence="2" type="ORF">IQ13_2915</name>
</gene>
<comment type="caution">
    <text evidence="2">The sequence shown here is derived from an EMBL/GenBank/DDBJ whole genome shotgun (WGS) entry which is preliminary data.</text>
</comment>
<evidence type="ECO:0000313" key="3">
    <source>
        <dbReference type="Proteomes" id="UP000316167"/>
    </source>
</evidence>
<feature type="domain" description="DinB-like" evidence="1">
    <location>
        <begin position="15"/>
        <end position="162"/>
    </location>
</feature>
<dbReference type="Pfam" id="PF12867">
    <property type="entry name" value="DinB_2"/>
    <property type="match status" value="1"/>
</dbReference>
<name>A0A562SGH7_9BACT</name>
<dbReference type="SUPFAM" id="SSF109854">
    <property type="entry name" value="DinB/YfiT-like putative metalloenzymes"/>
    <property type="match status" value="1"/>
</dbReference>
<evidence type="ECO:0000259" key="1">
    <source>
        <dbReference type="Pfam" id="PF12867"/>
    </source>
</evidence>
<evidence type="ECO:0000313" key="2">
    <source>
        <dbReference type="EMBL" id="TWI80243.1"/>
    </source>
</evidence>
<dbReference type="Gene3D" id="1.20.120.450">
    <property type="entry name" value="dinb family like domain"/>
    <property type="match status" value="1"/>
</dbReference>
<accession>A0A562SGH7</accession>
<dbReference type="EMBL" id="VLLE01000005">
    <property type="protein sequence ID" value="TWI80243.1"/>
    <property type="molecule type" value="Genomic_DNA"/>
</dbReference>
<dbReference type="InterPro" id="IPR034660">
    <property type="entry name" value="DinB/YfiT-like"/>
</dbReference>
<dbReference type="Proteomes" id="UP000316167">
    <property type="component" value="Unassembled WGS sequence"/>
</dbReference>
<dbReference type="AlphaFoldDB" id="A0A562SGH7"/>
<sequence length="246" mass="28190">MFTNTIHTATLLNGLDEAHTAMQQLLSTASEDALHFKPAARSWCIAQIAEHVQLSANSVLKAMALKGNPAQRDPAEKIEELQQIFLDFDKQYKSPEFILPTKDIYIKAVLLTEFEQTYAALIQLLYRVDFEEMIDHPAFGNISKLEIAHFAWFHTERHLRQMNKCLQLYKQTRQQATHIELFKTNVNSKSEAATIISKLQQHYPFSKITIDLHDCDKILRIEGEQVQLSLVLNLLEKMGYAGSVFT</sequence>